<gene>
    <name evidence="2" type="ORF">Dace_2958</name>
</gene>
<evidence type="ECO:0008006" key="4">
    <source>
        <dbReference type="Google" id="ProtNLM"/>
    </source>
</evidence>
<name>Q1K382_DESA6</name>
<dbReference type="AlphaFoldDB" id="Q1K382"/>
<evidence type="ECO:0000313" key="3">
    <source>
        <dbReference type="Proteomes" id="UP000005695"/>
    </source>
</evidence>
<keyword evidence="3" id="KW-1185">Reference proteome</keyword>
<dbReference type="RefSeq" id="WP_005998016.1">
    <property type="nucleotide sequence ID" value="NZ_AAEW02000002.1"/>
</dbReference>
<reference evidence="2" key="2">
    <citation type="submission" date="2006-05" db="EMBL/GenBank/DDBJ databases">
        <title>Sequencing of the draft genome and assembly of Desulfuromonas acetoxidans DSM 684.</title>
        <authorList>
            <consortium name="US DOE Joint Genome Institute (JGI-PGF)"/>
            <person name="Copeland A."/>
            <person name="Lucas S."/>
            <person name="Lapidus A."/>
            <person name="Barry K."/>
            <person name="Detter J.C."/>
            <person name="Glavina del Rio T."/>
            <person name="Hammon N."/>
            <person name="Israni S."/>
            <person name="Dalin E."/>
            <person name="Tice H."/>
            <person name="Bruce D."/>
            <person name="Pitluck S."/>
            <person name="Richardson P."/>
        </authorList>
    </citation>
    <scope>NUCLEOTIDE SEQUENCE [LARGE SCALE GENOMIC DNA]</scope>
    <source>
        <strain evidence="2">DSM 684</strain>
    </source>
</reference>
<comment type="caution">
    <text evidence="2">The sequence shown here is derived from an EMBL/GenBank/DDBJ whole genome shotgun (WGS) entry which is preliminary data.</text>
</comment>
<feature type="region of interest" description="Disordered" evidence="1">
    <location>
        <begin position="201"/>
        <end position="222"/>
    </location>
</feature>
<dbReference type="OrthoDB" id="5387164at2"/>
<dbReference type="Pfam" id="PF13526">
    <property type="entry name" value="DUF4125"/>
    <property type="match status" value="1"/>
</dbReference>
<evidence type="ECO:0000313" key="2">
    <source>
        <dbReference type="EMBL" id="EAT17092.1"/>
    </source>
</evidence>
<dbReference type="EMBL" id="AAEW02000002">
    <property type="protein sequence ID" value="EAT17092.1"/>
    <property type="molecule type" value="Genomic_DNA"/>
</dbReference>
<accession>Q1K382</accession>
<protein>
    <recommendedName>
        <fullName evidence="4">DUF4125 family protein</fullName>
    </recommendedName>
</protein>
<organism evidence="2 3">
    <name type="scientific">Desulfuromonas acetoxidans (strain DSM 684 / 11070)</name>
    <dbReference type="NCBI Taxonomy" id="281689"/>
    <lineage>
        <taxon>Bacteria</taxon>
        <taxon>Pseudomonadati</taxon>
        <taxon>Thermodesulfobacteriota</taxon>
        <taxon>Desulfuromonadia</taxon>
        <taxon>Desulfuromonadales</taxon>
        <taxon>Desulfuromonadaceae</taxon>
        <taxon>Desulfuromonas</taxon>
    </lineage>
</organism>
<dbReference type="Proteomes" id="UP000005695">
    <property type="component" value="Unassembled WGS sequence"/>
</dbReference>
<dbReference type="InterPro" id="IPR025191">
    <property type="entry name" value="DUF4125"/>
</dbReference>
<proteinExistence type="predicted"/>
<evidence type="ECO:0000256" key="1">
    <source>
        <dbReference type="SAM" id="MobiDB-lite"/>
    </source>
</evidence>
<sequence length="222" mass="25907">MMTQPTQLIERIVKRELEMFLTMPARHQRLCHEDPESFKQHRRARFICWSLRTLASYLQDLDTSHKAGVNLMTVKYAHMEKLIPRHNDTALIDALVAAFCHWEKECVQRYPHFMAQGQAPFVNGGQSQLVPFENSLRGELESYSLQTLKLLWRDVLRLQQRGDNLSEKTYQYLIEQWGLDSIEHLEEFMARHSASMSRKVARGTNETHASTHRAPALKVPVH</sequence>
<reference evidence="2" key="1">
    <citation type="submission" date="2006-05" db="EMBL/GenBank/DDBJ databases">
        <title>Annotation of the draft genome assembly of Desulfuromonas acetoxidans DSM 684.</title>
        <authorList>
            <consortium name="US DOE Joint Genome Institute (JGI-ORNL)"/>
            <person name="Larimer F."/>
            <person name="Land M."/>
            <person name="Hauser L."/>
        </authorList>
    </citation>
    <scope>NUCLEOTIDE SEQUENCE [LARGE SCALE GENOMIC DNA]</scope>
    <source>
        <strain evidence="2">DSM 684</strain>
    </source>
</reference>